<protein>
    <recommendedName>
        <fullName evidence="4">DUF5119 domain-containing protein</fullName>
    </recommendedName>
</protein>
<proteinExistence type="predicted"/>
<evidence type="ECO:0000313" key="2">
    <source>
        <dbReference type="EMBL" id="TGY02613.1"/>
    </source>
</evidence>
<comment type="caution">
    <text evidence="2">The sequence shown here is derived from an EMBL/GenBank/DDBJ whole genome shotgun (WGS) entry which is preliminary data.</text>
</comment>
<dbReference type="EMBL" id="SRYZ01000032">
    <property type="protein sequence ID" value="TGY02613.1"/>
    <property type="molecule type" value="Genomic_DNA"/>
</dbReference>
<dbReference type="Proteomes" id="UP000310532">
    <property type="component" value="Unassembled WGS sequence"/>
</dbReference>
<gene>
    <name evidence="2" type="ORF">E5355_13175</name>
</gene>
<evidence type="ECO:0008006" key="4">
    <source>
        <dbReference type="Google" id="ProtNLM"/>
    </source>
</evidence>
<accession>A0A4S2ANP7</accession>
<name>A0A4S2ANP7_9BACE</name>
<feature type="signal peptide" evidence="1">
    <location>
        <begin position="1"/>
        <end position="21"/>
    </location>
</feature>
<sequence length="322" mass="36481">MKHTLKYIFTLLILSGLYACNGDVFVDEVKLPLTEATLSGDGDTLTLRFNTPEWSLINAYKGEEIYGLYGQFYTLDGTDMGITKCHLEDKGKIVVKDLGQELILVRPNDRELQVYIGDNPTGNPFLFSVLIGNKNHYGKEQEIRFTQSPGSGYVIDRIEYNLIPESVGTEIFEDNYLLCLNSSGEPEVRTYNLNEWMRRHIYLSCATSTHFAQTDDGLPSIELPSADISQGLKPGNDRIEYFQNGNALVEMSVQPPFMKTMTLQPGITEIRRIAEYQVYSADYTLYLRNAKTGKPHTVQGTLRSKTPTRTIGFYLNHQENDK</sequence>
<keyword evidence="1" id="KW-0732">Signal</keyword>
<dbReference type="RefSeq" id="WP_136010716.1">
    <property type="nucleotide sequence ID" value="NZ_SRYZ01000032.1"/>
</dbReference>
<dbReference type="AlphaFoldDB" id="A0A4S2ANP7"/>
<dbReference type="PROSITE" id="PS51257">
    <property type="entry name" value="PROKAR_LIPOPROTEIN"/>
    <property type="match status" value="1"/>
</dbReference>
<keyword evidence="3" id="KW-1185">Reference proteome</keyword>
<reference evidence="2 3" key="1">
    <citation type="submission" date="2019-04" db="EMBL/GenBank/DDBJ databases">
        <title>Microbes associate with the intestines of laboratory mice.</title>
        <authorList>
            <person name="Navarre W."/>
            <person name="Wong E."/>
            <person name="Huang K."/>
            <person name="Tropini C."/>
            <person name="Ng K."/>
            <person name="Yu B."/>
        </authorList>
    </citation>
    <scope>NUCLEOTIDE SEQUENCE [LARGE SCALE GENOMIC DNA]</scope>
    <source>
        <strain evidence="2 3">NM69_E16B</strain>
    </source>
</reference>
<evidence type="ECO:0000313" key="3">
    <source>
        <dbReference type="Proteomes" id="UP000310532"/>
    </source>
</evidence>
<evidence type="ECO:0000256" key="1">
    <source>
        <dbReference type="SAM" id="SignalP"/>
    </source>
</evidence>
<organism evidence="2 3">
    <name type="scientific">Bacteroides muris</name>
    <name type="common">ex Afrizal et al. 2022</name>
    <dbReference type="NCBI Taxonomy" id="2516960"/>
    <lineage>
        <taxon>Bacteria</taxon>
        <taxon>Pseudomonadati</taxon>
        <taxon>Bacteroidota</taxon>
        <taxon>Bacteroidia</taxon>
        <taxon>Bacteroidales</taxon>
        <taxon>Bacteroidaceae</taxon>
        <taxon>Bacteroides</taxon>
    </lineage>
</organism>
<feature type="chain" id="PRO_5020864716" description="DUF5119 domain-containing protein" evidence="1">
    <location>
        <begin position="22"/>
        <end position="322"/>
    </location>
</feature>